<proteinExistence type="inferred from homology"/>
<dbReference type="Proteomes" id="UP000001024">
    <property type="component" value="Chromosome"/>
</dbReference>
<comment type="similarity">
    <text evidence="1">Belongs to the NAD(P)-dependent epimerase/dehydratase family.</text>
</comment>
<evidence type="ECO:0000313" key="3">
    <source>
        <dbReference type="EMBL" id="CAC12238.1"/>
    </source>
</evidence>
<dbReference type="GO" id="GO:0006567">
    <property type="term" value="P:L-threonine catabolic process"/>
    <property type="evidence" value="ECO:0007669"/>
    <property type="project" value="TreeGrafter"/>
</dbReference>
<organism evidence="3 4">
    <name type="scientific">Thermoplasma acidophilum (strain ATCC 25905 / DSM 1728 / JCM 9062 / NBRC 15155 / AMRC-C165)</name>
    <dbReference type="NCBI Taxonomy" id="273075"/>
    <lineage>
        <taxon>Archaea</taxon>
        <taxon>Methanobacteriati</taxon>
        <taxon>Thermoplasmatota</taxon>
        <taxon>Thermoplasmata</taxon>
        <taxon>Thermoplasmatales</taxon>
        <taxon>Thermoplasmataceae</taxon>
        <taxon>Thermoplasma</taxon>
    </lineage>
</organism>
<dbReference type="STRING" id="273075.gene:9572332"/>
<dbReference type="RefSeq" id="WP_010901521.1">
    <property type="nucleotide sequence ID" value="NC_002578.1"/>
</dbReference>
<dbReference type="InterPro" id="IPR036291">
    <property type="entry name" value="NAD(P)-bd_dom_sf"/>
</dbReference>
<dbReference type="EnsemblBacteria" id="CAC12238">
    <property type="protein sequence ID" value="CAC12238"/>
    <property type="gene ID" value="CAC12238"/>
</dbReference>
<dbReference type="PANTHER" id="PTHR42687">
    <property type="entry name" value="L-THREONINE 3-DEHYDROGENASE"/>
    <property type="match status" value="1"/>
</dbReference>
<keyword evidence="4" id="KW-1185">Reference proteome</keyword>
<dbReference type="InterPro" id="IPR051225">
    <property type="entry name" value="NAD(P)_epim/dehydratase"/>
</dbReference>
<name>Q9HJ61_THEAC</name>
<feature type="domain" description="NAD-dependent epimerase/dehydratase" evidence="2">
    <location>
        <begin position="2"/>
        <end position="223"/>
    </location>
</feature>
<dbReference type="CDD" id="cd05272">
    <property type="entry name" value="TDH_SDR_e"/>
    <property type="match status" value="1"/>
</dbReference>
<evidence type="ECO:0000256" key="1">
    <source>
        <dbReference type="ARBA" id="ARBA00007637"/>
    </source>
</evidence>
<dbReference type="EMBL" id="AL445066">
    <property type="protein sequence ID" value="CAC12238.1"/>
    <property type="molecule type" value="Genomic_DNA"/>
</dbReference>
<evidence type="ECO:0000313" key="4">
    <source>
        <dbReference type="Proteomes" id="UP000001024"/>
    </source>
</evidence>
<dbReference type="PANTHER" id="PTHR42687:SF1">
    <property type="entry name" value="L-THREONINE 3-DEHYDROGENASE, MITOCHONDRIAL"/>
    <property type="match status" value="1"/>
</dbReference>
<dbReference type="InterPro" id="IPR001509">
    <property type="entry name" value="Epimerase_deHydtase"/>
</dbReference>
<dbReference type="AlphaFoldDB" id="Q9HJ61"/>
<dbReference type="HOGENOM" id="CLU_007383_19_1_2"/>
<dbReference type="eggNOG" id="arCOG04468">
    <property type="taxonomic scope" value="Archaea"/>
</dbReference>
<dbReference type="Gene3D" id="3.40.50.720">
    <property type="entry name" value="NAD(P)-binding Rossmann-like Domain"/>
    <property type="match status" value="1"/>
</dbReference>
<dbReference type="KEGG" id="tac:Ta1111"/>
<dbReference type="Pfam" id="PF01370">
    <property type="entry name" value="Epimerase"/>
    <property type="match status" value="1"/>
</dbReference>
<dbReference type="GO" id="GO:0008743">
    <property type="term" value="F:L-threonine 3-dehydrogenase activity"/>
    <property type="evidence" value="ECO:0007669"/>
    <property type="project" value="TreeGrafter"/>
</dbReference>
<accession>Q9HJ61</accession>
<evidence type="ECO:0000259" key="2">
    <source>
        <dbReference type="Pfam" id="PF01370"/>
    </source>
</evidence>
<protein>
    <submittedName>
        <fullName evidence="3">UDP-glucose 4-epimerase related protein</fullName>
    </submittedName>
</protein>
<dbReference type="OrthoDB" id="4907at2157"/>
<dbReference type="InParanoid" id="Q9HJ61"/>
<reference evidence="3 4" key="1">
    <citation type="journal article" date="2000" name="Nature">
        <title>The genome sequence of the thermoacidophilic scavenger Thermoplasma acidophilum.</title>
        <authorList>
            <person name="Ruepp A."/>
            <person name="Graml W."/>
            <person name="Santos-Martinez M.L."/>
            <person name="Koretke K.K."/>
            <person name="Volker C."/>
            <person name="Mewes H.W."/>
            <person name="Frishman D."/>
            <person name="Stocker S."/>
            <person name="Lupas A.N."/>
            <person name="Baumeister W."/>
        </authorList>
    </citation>
    <scope>NUCLEOTIDE SEQUENCE [LARGE SCALE GENOMIC DNA]</scope>
    <source>
        <strain evidence="4">ATCC 25905 / DSM 1728 / JCM 9062 / NBRC 15155 / AMRC-C165</strain>
    </source>
</reference>
<dbReference type="PaxDb" id="273075-Ta1111"/>
<gene>
    <name evidence="3" type="ordered locus">Ta1111</name>
</gene>
<dbReference type="SUPFAM" id="SSF51735">
    <property type="entry name" value="NAD(P)-binding Rossmann-fold domains"/>
    <property type="match status" value="1"/>
</dbReference>
<sequence>MILVTGSSGQIGTELVPYLREKYGKDSVISSDIMEPTGTQTGYIRLDVTDRDSLDRAIEKYGITDIFHLAGILSAKGEKDPDLAYRVNLNGTYNVLEAARRHSLDKVIIPSTIGVFGPETPKRNVPSITVLRPRTMYGVTKVAAELLGQYYYEKFRLDVRSLRYPGIISYMAEPTAGTTDYAVEIFYYAVRMKKYTCYLQKNRRLPMMYMPDALRALTDLYEADSNKISLRNGYNVQAYSFTPEELYGKIAERINGFQIEYKPDYRDGIAATWPESIDSSDAIKEWGFRYDYDLDRTVDDMIDHISEKLGVSRKHLV</sequence>